<comment type="caution">
    <text evidence="2">The sequence shown here is derived from an EMBL/GenBank/DDBJ whole genome shotgun (WGS) entry which is preliminary data.</text>
</comment>
<dbReference type="Gene3D" id="3.60.20.10">
    <property type="entry name" value="Glutamine Phosphoribosylpyrophosphate, subunit 1, domain 1"/>
    <property type="match status" value="1"/>
</dbReference>
<gene>
    <name evidence="2" type="ORF">S01H1_82101</name>
</gene>
<feature type="domain" description="Glutamine amidotransferase type-2" evidence="1">
    <location>
        <begin position="8"/>
        <end position="120"/>
    </location>
</feature>
<dbReference type="SUPFAM" id="SSF56235">
    <property type="entry name" value="N-terminal nucleophile aminohydrolases (Ntn hydrolases)"/>
    <property type="match status" value="1"/>
</dbReference>
<dbReference type="EMBL" id="BARS01055633">
    <property type="protein sequence ID" value="GAG47547.1"/>
    <property type="molecule type" value="Genomic_DNA"/>
</dbReference>
<evidence type="ECO:0000259" key="1">
    <source>
        <dbReference type="PROSITE" id="PS51278"/>
    </source>
</evidence>
<accession>X0YKJ0</accession>
<organism evidence="2">
    <name type="scientific">marine sediment metagenome</name>
    <dbReference type="NCBI Taxonomy" id="412755"/>
    <lineage>
        <taxon>unclassified sequences</taxon>
        <taxon>metagenomes</taxon>
        <taxon>ecological metagenomes</taxon>
    </lineage>
</organism>
<reference evidence="2" key="1">
    <citation type="journal article" date="2014" name="Front. Microbiol.">
        <title>High frequency of phylogenetically diverse reductive dehalogenase-homologous genes in deep subseafloor sedimentary metagenomes.</title>
        <authorList>
            <person name="Kawai M."/>
            <person name="Futagami T."/>
            <person name="Toyoda A."/>
            <person name="Takaki Y."/>
            <person name="Nishi S."/>
            <person name="Hori S."/>
            <person name="Arai W."/>
            <person name="Tsubouchi T."/>
            <person name="Morono Y."/>
            <person name="Uchiyama I."/>
            <person name="Ito T."/>
            <person name="Fujiyama A."/>
            <person name="Inagaki F."/>
            <person name="Takami H."/>
        </authorList>
    </citation>
    <scope>NUCLEOTIDE SEQUENCE</scope>
    <source>
        <strain evidence="2">Expedition CK06-06</strain>
    </source>
</reference>
<name>X0YKJ0_9ZZZZ</name>
<dbReference type="AlphaFoldDB" id="X0YKJ0"/>
<protein>
    <recommendedName>
        <fullName evidence="1">Glutamine amidotransferase type-2 domain-containing protein</fullName>
    </recommendedName>
</protein>
<proteinExistence type="predicted"/>
<evidence type="ECO:0000313" key="2">
    <source>
        <dbReference type="EMBL" id="GAG47547.1"/>
    </source>
</evidence>
<dbReference type="InterPro" id="IPR017932">
    <property type="entry name" value="GATase_2_dom"/>
</dbReference>
<sequence length="120" mass="14410">MCRMFFKCSLESFNLDYKILKKYVKSCHWRYLRKYDLLGHHGLGWGLAYLSEDDNKLVIKRDLTPIYHADWKTLTKIKTRFLLVHARKTLPWKKNFGNVHPISIKEKYLITHNGIIKNFP</sequence>
<dbReference type="InterPro" id="IPR029055">
    <property type="entry name" value="Ntn_hydrolases_N"/>
</dbReference>
<feature type="non-terminal residue" evidence="2">
    <location>
        <position position="120"/>
    </location>
</feature>
<dbReference type="PROSITE" id="PS51278">
    <property type="entry name" value="GATASE_TYPE_2"/>
    <property type="match status" value="1"/>
</dbReference>